<keyword evidence="4" id="KW-1185">Reference proteome</keyword>
<evidence type="ECO:0000313" key="4">
    <source>
        <dbReference type="Proteomes" id="UP001604277"/>
    </source>
</evidence>
<protein>
    <submittedName>
        <fullName evidence="3">Protein disulfide isomerase-like 1-3</fullName>
    </submittedName>
</protein>
<organism evidence="3 4">
    <name type="scientific">Forsythia ovata</name>
    <dbReference type="NCBI Taxonomy" id="205694"/>
    <lineage>
        <taxon>Eukaryota</taxon>
        <taxon>Viridiplantae</taxon>
        <taxon>Streptophyta</taxon>
        <taxon>Embryophyta</taxon>
        <taxon>Tracheophyta</taxon>
        <taxon>Spermatophyta</taxon>
        <taxon>Magnoliopsida</taxon>
        <taxon>eudicotyledons</taxon>
        <taxon>Gunneridae</taxon>
        <taxon>Pentapetalae</taxon>
        <taxon>asterids</taxon>
        <taxon>lamiids</taxon>
        <taxon>Lamiales</taxon>
        <taxon>Oleaceae</taxon>
        <taxon>Forsythieae</taxon>
        <taxon>Forsythia</taxon>
    </lineage>
</organism>
<dbReference type="Pfam" id="PF00085">
    <property type="entry name" value="Thioredoxin"/>
    <property type="match status" value="1"/>
</dbReference>
<proteinExistence type="inferred from homology"/>
<name>A0ABD1S6I9_9LAMI</name>
<dbReference type="SUPFAM" id="SSF52833">
    <property type="entry name" value="Thioredoxin-like"/>
    <property type="match status" value="1"/>
</dbReference>
<dbReference type="AlphaFoldDB" id="A0ABD1S6I9"/>
<comment type="similarity">
    <text evidence="1">Belongs to the protein disulfide isomerase family.</text>
</comment>
<dbReference type="Proteomes" id="UP001604277">
    <property type="component" value="Unassembled WGS sequence"/>
</dbReference>
<comment type="caution">
    <text evidence="3">The sequence shown here is derived from an EMBL/GenBank/DDBJ whole genome shotgun (WGS) entry which is preliminary data.</text>
</comment>
<accession>A0ABD1S6I9</accession>
<dbReference type="PANTHER" id="PTHR18929:SF246">
    <property type="entry name" value="PROTEIN DISULFIDE ISOMERASE-LIKE 1-4"/>
    <property type="match status" value="1"/>
</dbReference>
<dbReference type="PANTHER" id="PTHR18929">
    <property type="entry name" value="PROTEIN DISULFIDE ISOMERASE"/>
    <property type="match status" value="1"/>
</dbReference>
<dbReference type="InterPro" id="IPR036249">
    <property type="entry name" value="Thioredoxin-like_sf"/>
</dbReference>
<dbReference type="EMBL" id="JBFOLJ010000011">
    <property type="protein sequence ID" value="KAL2496330.1"/>
    <property type="molecule type" value="Genomic_DNA"/>
</dbReference>
<dbReference type="PROSITE" id="PS00194">
    <property type="entry name" value="THIOREDOXIN_1"/>
    <property type="match status" value="1"/>
</dbReference>
<reference evidence="4" key="1">
    <citation type="submission" date="2024-07" db="EMBL/GenBank/DDBJ databases">
        <title>Two chromosome-level genome assemblies of Korean endemic species Abeliophyllum distichum and Forsythia ovata (Oleaceae).</title>
        <authorList>
            <person name="Jang H."/>
        </authorList>
    </citation>
    <scope>NUCLEOTIDE SEQUENCE [LARGE SCALE GENOMIC DNA]</scope>
</reference>
<dbReference type="InterPro" id="IPR017937">
    <property type="entry name" value="Thioredoxin_CS"/>
</dbReference>
<evidence type="ECO:0000259" key="2">
    <source>
        <dbReference type="Pfam" id="PF00085"/>
    </source>
</evidence>
<gene>
    <name evidence="3" type="ORF">Fot_40087</name>
</gene>
<evidence type="ECO:0000313" key="3">
    <source>
        <dbReference type="EMBL" id="KAL2496330.1"/>
    </source>
</evidence>
<feature type="domain" description="Thioredoxin" evidence="2">
    <location>
        <begin position="110"/>
        <end position="151"/>
    </location>
</feature>
<dbReference type="InterPro" id="IPR013766">
    <property type="entry name" value="Thioredoxin_domain"/>
</dbReference>
<sequence length="153" mass="17517">MKHKQDVNLLKITIRNKRTPRTSFLLFSLISTPTLSSTASADDDDEEGLSFLKEAEADVFFESKYPHSDAKYSDNEDDDFENYDDFKVPSSFSHEEAEKNEIANIDKKDVVVLTDGNFNYFVNENKYVMVEFYAPWCGHCKALAPEYAATAWS</sequence>
<evidence type="ECO:0000256" key="1">
    <source>
        <dbReference type="ARBA" id="ARBA00006347"/>
    </source>
</evidence>
<dbReference type="Gene3D" id="3.40.30.10">
    <property type="entry name" value="Glutaredoxin"/>
    <property type="match status" value="1"/>
</dbReference>